<dbReference type="InterPro" id="IPR006869">
    <property type="entry name" value="DUF547"/>
</dbReference>
<dbReference type="Proteomes" id="UP000247465">
    <property type="component" value="Chromosome"/>
</dbReference>
<dbReference type="GO" id="GO:0009055">
    <property type="term" value="F:electron transfer activity"/>
    <property type="evidence" value="ECO:0007669"/>
    <property type="project" value="TreeGrafter"/>
</dbReference>
<evidence type="ECO:0000313" key="3">
    <source>
        <dbReference type="Proteomes" id="UP000247465"/>
    </source>
</evidence>
<dbReference type="PANTHER" id="PTHR34386:SF1">
    <property type="entry name" value="GLUTAREDOXIN-LIKE PROTEIN NRDH"/>
    <property type="match status" value="1"/>
</dbReference>
<dbReference type="EMBL" id="CP029803">
    <property type="protein sequence ID" value="AWT59952.1"/>
    <property type="molecule type" value="Genomic_DNA"/>
</dbReference>
<reference evidence="2 3" key="1">
    <citation type="submission" date="2018-06" db="EMBL/GenBank/DDBJ databases">
        <title>Draft Genome Sequence of a Novel Marine Bacterium Related to the Verrucomicrobia.</title>
        <authorList>
            <person name="Vosseberg J."/>
            <person name="Martijn J."/>
            <person name="Ettema T.J.G."/>
        </authorList>
    </citation>
    <scope>NUCLEOTIDE SEQUENCE [LARGE SCALE GENOMIC DNA]</scope>
    <source>
        <strain evidence="2">TARA_B100001123</strain>
    </source>
</reference>
<dbReference type="InterPro" id="IPR051548">
    <property type="entry name" value="Grx-like_ET"/>
</dbReference>
<proteinExistence type="predicted"/>
<dbReference type="AlphaFoldDB" id="A0A2Z4AQ48"/>
<feature type="domain" description="DUF547" evidence="1">
    <location>
        <begin position="81"/>
        <end position="175"/>
    </location>
</feature>
<dbReference type="KEGG" id="mtar:DF168_01150"/>
<dbReference type="Pfam" id="PF04784">
    <property type="entry name" value="DUF547"/>
    <property type="match status" value="1"/>
</dbReference>
<evidence type="ECO:0000313" key="2">
    <source>
        <dbReference type="EMBL" id="AWT59952.1"/>
    </source>
</evidence>
<sequence>MYTLVFLTPYSFGASELRILPKIDHSAWSELLSDYVNTLGLVDYGRWKSNHLDLAKLDRYLDQFKAEADPYAKGLGLAVSLVNAYNAFTVQWILDNYPTESIRELKNSWTGKRYSIGGKLLSLDNIENNHLRPLIGWQVHALIVCAARSCPPLRNSAYSEVRFEAEIEEAYRNWLSRSDLTKFNIPAGKVELPMIFKWFAEDYEHGSSVDEILRNYSPESYREFVESGSYKIVYKKYHWGLNDQSELGKFYK</sequence>
<organism evidence="2 3">
    <name type="scientific">Candidatus Moanibacter tarae</name>
    <dbReference type="NCBI Taxonomy" id="2200854"/>
    <lineage>
        <taxon>Bacteria</taxon>
        <taxon>Pseudomonadati</taxon>
        <taxon>Verrucomicrobiota</taxon>
        <taxon>Opitutia</taxon>
        <taxon>Puniceicoccales</taxon>
        <taxon>Puniceicoccales incertae sedis</taxon>
        <taxon>Candidatus Moanibacter</taxon>
    </lineage>
</organism>
<dbReference type="PANTHER" id="PTHR34386">
    <property type="entry name" value="GLUTAREDOXIN"/>
    <property type="match status" value="1"/>
</dbReference>
<dbReference type="GO" id="GO:0045454">
    <property type="term" value="P:cell redox homeostasis"/>
    <property type="evidence" value="ECO:0007669"/>
    <property type="project" value="TreeGrafter"/>
</dbReference>
<protein>
    <recommendedName>
        <fullName evidence="1">DUF547 domain-containing protein</fullName>
    </recommendedName>
</protein>
<evidence type="ECO:0000259" key="1">
    <source>
        <dbReference type="Pfam" id="PF04784"/>
    </source>
</evidence>
<gene>
    <name evidence="2" type="ORF">DF168_01150</name>
</gene>
<name>A0A2Z4AQ48_9BACT</name>
<accession>A0A2Z4AQ48</accession>